<dbReference type="PANTHER" id="PTHR43018">
    <property type="entry name" value="PHOSPHO-2-DEHYDRO-3-DEOXYHEPTONATE ALDOLASE"/>
    <property type="match status" value="1"/>
</dbReference>
<dbReference type="InterPro" id="IPR006268">
    <property type="entry name" value="DAHP_syn_2"/>
</dbReference>
<dbReference type="PROSITE" id="PS51168">
    <property type="entry name" value="CHORISMATE_MUT_2"/>
    <property type="match status" value="1"/>
</dbReference>
<dbReference type="SUPFAM" id="SSF48600">
    <property type="entry name" value="Chorismate mutase II"/>
    <property type="match status" value="1"/>
</dbReference>
<dbReference type="CDD" id="cd13631">
    <property type="entry name" value="PBP2_Ct-PDT_like"/>
    <property type="match status" value="1"/>
</dbReference>
<evidence type="ECO:0000313" key="8">
    <source>
        <dbReference type="Proteomes" id="UP000295375"/>
    </source>
</evidence>
<dbReference type="Pfam" id="PF00800">
    <property type="entry name" value="PDT"/>
    <property type="match status" value="1"/>
</dbReference>
<proteinExistence type="predicted"/>
<dbReference type="SMART" id="SM00830">
    <property type="entry name" value="CM_2"/>
    <property type="match status" value="1"/>
</dbReference>
<dbReference type="PROSITE" id="PS00858">
    <property type="entry name" value="PREPHENATE_DEHYDR_2"/>
    <property type="match status" value="1"/>
</dbReference>
<dbReference type="Gene3D" id="3.30.70.260">
    <property type="match status" value="1"/>
</dbReference>
<dbReference type="InterPro" id="IPR006218">
    <property type="entry name" value="DAHP1/KDSA"/>
</dbReference>
<dbReference type="InterPro" id="IPR001086">
    <property type="entry name" value="Preph_deHydtase"/>
</dbReference>
<organism evidence="7 8">
    <name type="scientific">Permianibacter aggregans</name>
    <dbReference type="NCBI Taxonomy" id="1510150"/>
    <lineage>
        <taxon>Bacteria</taxon>
        <taxon>Pseudomonadati</taxon>
        <taxon>Pseudomonadota</taxon>
        <taxon>Gammaproteobacteria</taxon>
        <taxon>Pseudomonadales</taxon>
        <taxon>Pseudomonadaceae</taxon>
        <taxon>Permianibacter</taxon>
    </lineage>
</organism>
<dbReference type="SUPFAM" id="SSF53850">
    <property type="entry name" value="Periplasmic binding protein-like II"/>
    <property type="match status" value="1"/>
</dbReference>
<dbReference type="GO" id="GO:0016832">
    <property type="term" value="F:aldehyde-lyase activity"/>
    <property type="evidence" value="ECO:0007669"/>
    <property type="project" value="InterPro"/>
</dbReference>
<keyword evidence="2" id="KW-0808">Transferase</keyword>
<dbReference type="GO" id="GO:0004106">
    <property type="term" value="F:chorismate mutase activity"/>
    <property type="evidence" value="ECO:0007669"/>
    <property type="project" value="UniProtKB-EC"/>
</dbReference>
<evidence type="ECO:0000259" key="6">
    <source>
        <dbReference type="PROSITE" id="PS51671"/>
    </source>
</evidence>
<dbReference type="NCBIfam" id="NF006421">
    <property type="entry name" value="PRK08673.1"/>
    <property type="match status" value="1"/>
</dbReference>
<evidence type="ECO:0000256" key="2">
    <source>
        <dbReference type="ARBA" id="ARBA00022679"/>
    </source>
</evidence>
<dbReference type="EC" id="5.4.99.5" evidence="1"/>
<dbReference type="NCBIfam" id="NF008865">
    <property type="entry name" value="PRK11898.1"/>
    <property type="match status" value="1"/>
</dbReference>
<dbReference type="GO" id="GO:0016740">
    <property type="term" value="F:transferase activity"/>
    <property type="evidence" value="ECO:0007669"/>
    <property type="project" value="UniProtKB-KW"/>
</dbReference>
<evidence type="ECO:0000256" key="1">
    <source>
        <dbReference type="ARBA" id="ARBA00012404"/>
    </source>
</evidence>
<dbReference type="Pfam" id="PF01817">
    <property type="entry name" value="CM_2"/>
    <property type="match status" value="1"/>
</dbReference>
<dbReference type="Proteomes" id="UP000295375">
    <property type="component" value="Unassembled WGS sequence"/>
</dbReference>
<name>A0A4R6UJ24_9GAMM</name>
<evidence type="ECO:0000259" key="5">
    <source>
        <dbReference type="PROSITE" id="PS51171"/>
    </source>
</evidence>
<keyword evidence="3" id="KW-0175">Coiled coil</keyword>
<comment type="caution">
    <text evidence="7">The sequence shown here is derived from an EMBL/GenBank/DDBJ whole genome shotgun (WGS) entry which is preliminary data.</text>
</comment>
<dbReference type="GO" id="GO:0046417">
    <property type="term" value="P:chorismate metabolic process"/>
    <property type="evidence" value="ECO:0007669"/>
    <property type="project" value="InterPro"/>
</dbReference>
<feature type="domain" description="ACT" evidence="6">
    <location>
        <begin position="291"/>
        <end position="368"/>
    </location>
</feature>
<evidence type="ECO:0000256" key="3">
    <source>
        <dbReference type="SAM" id="Coils"/>
    </source>
</evidence>
<dbReference type="InterPro" id="IPR018528">
    <property type="entry name" value="Preph_deHydtase_CS"/>
</dbReference>
<dbReference type="InterPro" id="IPR045865">
    <property type="entry name" value="ACT-like_dom_sf"/>
</dbReference>
<gene>
    <name evidence="7" type="ORF">EV696_11323</name>
</gene>
<accession>A0A4R6UJ24</accession>
<dbReference type="Pfam" id="PF01842">
    <property type="entry name" value="ACT"/>
    <property type="match status" value="1"/>
</dbReference>
<feature type="coiled-coil region" evidence="3">
    <location>
        <begin position="8"/>
        <end position="35"/>
    </location>
</feature>
<dbReference type="Gene3D" id="1.20.59.10">
    <property type="entry name" value="Chorismate mutase"/>
    <property type="match status" value="1"/>
</dbReference>
<dbReference type="EMBL" id="SNYM01000013">
    <property type="protein sequence ID" value="TDQ46482.1"/>
    <property type="molecule type" value="Genomic_DNA"/>
</dbReference>
<dbReference type="RefSeq" id="WP_133591692.1">
    <property type="nucleotide sequence ID" value="NZ_CP037953.1"/>
</dbReference>
<feature type="domain" description="Chorismate mutase" evidence="4">
    <location>
        <begin position="2"/>
        <end position="93"/>
    </location>
</feature>
<reference evidence="7 8" key="1">
    <citation type="submission" date="2019-03" db="EMBL/GenBank/DDBJ databases">
        <title>Genomic Encyclopedia of Type Strains, Phase IV (KMG-IV): sequencing the most valuable type-strain genomes for metagenomic binning, comparative biology and taxonomic classification.</title>
        <authorList>
            <person name="Goeker M."/>
        </authorList>
    </citation>
    <scope>NUCLEOTIDE SEQUENCE [LARGE SCALE GENOMIC DNA]</scope>
    <source>
        <strain evidence="7 8">DSM 103792</strain>
    </source>
</reference>
<dbReference type="SUPFAM" id="SSF51569">
    <property type="entry name" value="Aldolase"/>
    <property type="match status" value="1"/>
</dbReference>
<sequence>MASKNPALGELREQISELDNELIQMLAKRQALAKAVAENKQGSDLPLRDIEREKHLLGQHVQKAQSLGLNPRFVTRVFHTVIEESLRTQRHTLQPPLKAARVAVLGGEGSYSAEAAKACFADSEHQLVAGQQFADVVRLLRQGEVDYAVLPIENSITGAISPVYDLLRDGDLYIVGEHYLPVRHTLLAKPGATIAGIRRVLGHPQALAQCEHFLQENRLPLRYCDSTSEALKTVAGSDEALAVIAGEEAGAKLGLTVLADKIANAADVETRFIVLARQLQSVAKAVQAKSSLLFCTWQRPGALVDVLQVFRDRGINLTRIESRPMQGEPWQVMFFVDAEGNVESETFVDALQAIARCTRLVKVLGCYPSERLPPAQVPVAVLAQSEQQDTAAAPAPVSAPVKSNKAWKLASRAHKPEDTVIEVGGASIGGNGFIVMAGPCSVESEQQIEQCAEWTARHGASVLRGGCFKPRTSPYAFQGLGLPGLDLMKAAGSRHGLPIITEVMAPEQVDAVAQQADILQIGARNMQNFSLLKAVGQCHRPVMLKRGLMNSVDELLQAAEYILAGGNQQVMLCERGIRTFETATRNTLDLSAVPVLRALTHLPIIVDPSHAAGRRDLVEPLSLAAKAVGAHGIIVEFHPEPEKALSDGPQALYFEQFANMMRKLHA</sequence>
<dbReference type="NCBIfam" id="TIGR01361">
    <property type="entry name" value="DAHP_synth_Bsub"/>
    <property type="match status" value="1"/>
</dbReference>
<dbReference type="InterPro" id="IPR036263">
    <property type="entry name" value="Chorismate_II_sf"/>
</dbReference>
<dbReference type="PROSITE" id="PS51671">
    <property type="entry name" value="ACT"/>
    <property type="match status" value="1"/>
</dbReference>
<dbReference type="PROSITE" id="PS51171">
    <property type="entry name" value="PREPHENATE_DEHYDR_3"/>
    <property type="match status" value="1"/>
</dbReference>
<dbReference type="PANTHER" id="PTHR43018:SF2">
    <property type="entry name" value="PHOSPHO-2-DEHYDRO-3-DEOXYHEPTONATE ALDOLASE"/>
    <property type="match status" value="1"/>
</dbReference>
<dbReference type="UniPathway" id="UPA00121">
    <property type="reaction ID" value="UER00345"/>
</dbReference>
<evidence type="ECO:0000259" key="4">
    <source>
        <dbReference type="PROSITE" id="PS51168"/>
    </source>
</evidence>
<dbReference type="InterPro" id="IPR002701">
    <property type="entry name" value="CM_II_prokaryot"/>
</dbReference>
<dbReference type="InterPro" id="IPR002912">
    <property type="entry name" value="ACT_dom"/>
</dbReference>
<keyword evidence="8" id="KW-1185">Reference proteome</keyword>
<dbReference type="GO" id="GO:0004664">
    <property type="term" value="F:prephenate dehydratase activity"/>
    <property type="evidence" value="ECO:0007669"/>
    <property type="project" value="InterPro"/>
</dbReference>
<protein>
    <recommendedName>
        <fullName evidence="1">chorismate mutase</fullName>
        <ecNumber evidence="1">5.4.99.5</ecNumber>
    </recommendedName>
</protein>
<dbReference type="Pfam" id="PF00793">
    <property type="entry name" value="DAHP_synth_1"/>
    <property type="match status" value="1"/>
</dbReference>
<dbReference type="CDD" id="cd04905">
    <property type="entry name" value="ACT_CM-PDT"/>
    <property type="match status" value="1"/>
</dbReference>
<dbReference type="InterPro" id="IPR013785">
    <property type="entry name" value="Aldolase_TIM"/>
</dbReference>
<feature type="domain" description="Prephenate dehydratase" evidence="5">
    <location>
        <begin position="101"/>
        <end position="277"/>
    </location>
</feature>
<dbReference type="InterPro" id="IPR036979">
    <property type="entry name" value="CM_dom_sf"/>
</dbReference>
<dbReference type="NCBIfam" id="NF009239">
    <property type="entry name" value="PRK12595.1"/>
    <property type="match status" value="1"/>
</dbReference>
<dbReference type="GO" id="GO:0009094">
    <property type="term" value="P:L-phenylalanine biosynthetic process"/>
    <property type="evidence" value="ECO:0007669"/>
    <property type="project" value="UniProtKB-UniPathway"/>
</dbReference>
<evidence type="ECO:0000313" key="7">
    <source>
        <dbReference type="EMBL" id="TDQ46482.1"/>
    </source>
</evidence>
<dbReference type="Gene3D" id="3.40.190.10">
    <property type="entry name" value="Periplasmic binding protein-like II"/>
    <property type="match status" value="2"/>
</dbReference>
<dbReference type="AlphaFoldDB" id="A0A4R6UJ24"/>
<dbReference type="InterPro" id="IPR052899">
    <property type="entry name" value="Class-I_DAHP_synthase"/>
</dbReference>
<dbReference type="OrthoDB" id="9802281at2"/>
<dbReference type="SUPFAM" id="SSF55021">
    <property type="entry name" value="ACT-like"/>
    <property type="match status" value="1"/>
</dbReference>
<dbReference type="Gene3D" id="3.20.20.70">
    <property type="entry name" value="Aldolase class I"/>
    <property type="match status" value="1"/>
</dbReference>